<dbReference type="Gene3D" id="1.20.59.20">
    <property type="match status" value="1"/>
</dbReference>
<dbReference type="Proteomes" id="UP000712673">
    <property type="component" value="Unassembled WGS sequence"/>
</dbReference>
<dbReference type="GO" id="GO:0005737">
    <property type="term" value="C:cytoplasm"/>
    <property type="evidence" value="ECO:0007669"/>
    <property type="project" value="InterPro"/>
</dbReference>
<accession>A0A937W359</accession>
<dbReference type="SUPFAM" id="SSF56037">
    <property type="entry name" value="PheT/TilS domain"/>
    <property type="match status" value="1"/>
</dbReference>
<organism evidence="2 3">
    <name type="scientific">Tectimicrobiota bacterium</name>
    <dbReference type="NCBI Taxonomy" id="2528274"/>
    <lineage>
        <taxon>Bacteria</taxon>
        <taxon>Pseudomonadati</taxon>
        <taxon>Nitrospinota/Tectimicrobiota group</taxon>
        <taxon>Candidatus Tectimicrobiota</taxon>
    </lineage>
</organism>
<feature type="non-terminal residue" evidence="2">
    <location>
        <position position="1"/>
    </location>
</feature>
<name>A0A937W359_UNCTE</name>
<dbReference type="InterPro" id="IPR015262">
    <property type="entry name" value="tRNA_Ile_lys_synt_subst-bd"/>
</dbReference>
<sequence length="219" mass="25260">WQGPWRLQIYRKAFTSLPVAIQRRIVRHALETMHVAHLMSFRHIESLRHFLAAGRMGQRHCLPGELFAEHLVDKILLWNASQLAAVPCLSTLPVPGVLDLGPLNSRLTADIIDTSPQMHKRRPQEGYVALDRLYLPLRVRFWQRGDRFYPLGAVGSKKLQDFFVDSKIPRGERPYIPLILSDDHIVWVSGHRIAEPFKICAATKRVVRLRYCSMQADRV</sequence>
<dbReference type="SMART" id="SM00977">
    <property type="entry name" value="TilS_C"/>
    <property type="match status" value="1"/>
</dbReference>
<evidence type="ECO:0000259" key="1">
    <source>
        <dbReference type="SMART" id="SM00977"/>
    </source>
</evidence>
<dbReference type="GO" id="GO:0032267">
    <property type="term" value="F:tRNA(Ile)-lysidine synthase activity"/>
    <property type="evidence" value="ECO:0007669"/>
    <property type="project" value="UniProtKB-EC"/>
</dbReference>
<evidence type="ECO:0000313" key="2">
    <source>
        <dbReference type="EMBL" id="MBM3224407.1"/>
    </source>
</evidence>
<dbReference type="InterPro" id="IPR012796">
    <property type="entry name" value="Lysidine-tRNA-synth_C"/>
</dbReference>
<dbReference type="NCBIfam" id="TIGR02433">
    <property type="entry name" value="lysidine_TilS_C"/>
    <property type="match status" value="1"/>
</dbReference>
<gene>
    <name evidence="2" type="primary">tilS</name>
    <name evidence="2" type="ORF">FJZ47_11475</name>
</gene>
<dbReference type="SUPFAM" id="SSF82829">
    <property type="entry name" value="MesJ substrate recognition domain-like"/>
    <property type="match status" value="1"/>
</dbReference>
<dbReference type="Pfam" id="PF09179">
    <property type="entry name" value="TilS"/>
    <property type="match status" value="1"/>
</dbReference>
<protein>
    <submittedName>
        <fullName evidence="2">tRNA lysidine(34) synthetase TilS</fullName>
        <ecNumber evidence="2">6.3.4.19</ecNumber>
    </submittedName>
</protein>
<keyword evidence="2" id="KW-0436">Ligase</keyword>
<comment type="caution">
    <text evidence="2">The sequence shown here is derived from an EMBL/GenBank/DDBJ whole genome shotgun (WGS) entry which is preliminary data.</text>
</comment>
<proteinExistence type="predicted"/>
<evidence type="ECO:0000313" key="3">
    <source>
        <dbReference type="Proteomes" id="UP000712673"/>
    </source>
</evidence>
<dbReference type="Pfam" id="PF11734">
    <property type="entry name" value="TilS_C"/>
    <property type="match status" value="1"/>
</dbReference>
<dbReference type="GO" id="GO:0008033">
    <property type="term" value="P:tRNA processing"/>
    <property type="evidence" value="ECO:0007669"/>
    <property type="project" value="InterPro"/>
</dbReference>
<dbReference type="AlphaFoldDB" id="A0A937W359"/>
<feature type="domain" description="Lysidine-tRNA(Ile) synthetase C-terminal" evidence="1">
    <location>
        <begin position="137"/>
        <end position="209"/>
    </location>
</feature>
<dbReference type="EMBL" id="VGLS01000319">
    <property type="protein sequence ID" value="MBM3224407.1"/>
    <property type="molecule type" value="Genomic_DNA"/>
</dbReference>
<dbReference type="EC" id="6.3.4.19" evidence="2"/>
<reference evidence="2" key="1">
    <citation type="submission" date="2019-03" db="EMBL/GenBank/DDBJ databases">
        <title>Lake Tanganyika Metagenome-Assembled Genomes (MAGs).</title>
        <authorList>
            <person name="Tran P."/>
        </authorList>
    </citation>
    <scope>NUCLEOTIDE SEQUENCE</scope>
    <source>
        <strain evidence="2">K_DeepCast_65m_m2_066</strain>
    </source>
</reference>
<dbReference type="GO" id="GO:0005524">
    <property type="term" value="F:ATP binding"/>
    <property type="evidence" value="ECO:0007669"/>
    <property type="project" value="InterPro"/>
</dbReference>